<dbReference type="AlphaFoldDB" id="A0A9P6B1L2"/>
<keyword evidence="2" id="KW-1185">Reference proteome</keyword>
<comment type="caution">
    <text evidence="1">The sequence shown here is derived from an EMBL/GenBank/DDBJ whole genome shotgun (WGS) entry which is preliminary data.</text>
</comment>
<accession>A0A9P6B1L2</accession>
<organism evidence="1 2">
    <name type="scientific">Hydnum rufescens UP504</name>
    <dbReference type="NCBI Taxonomy" id="1448309"/>
    <lineage>
        <taxon>Eukaryota</taxon>
        <taxon>Fungi</taxon>
        <taxon>Dikarya</taxon>
        <taxon>Basidiomycota</taxon>
        <taxon>Agaricomycotina</taxon>
        <taxon>Agaricomycetes</taxon>
        <taxon>Cantharellales</taxon>
        <taxon>Hydnaceae</taxon>
        <taxon>Hydnum</taxon>
    </lineage>
</organism>
<reference evidence="1" key="1">
    <citation type="journal article" date="2020" name="Nat. Commun.">
        <title>Large-scale genome sequencing of mycorrhizal fungi provides insights into the early evolution of symbiotic traits.</title>
        <authorList>
            <person name="Miyauchi S."/>
            <person name="Kiss E."/>
            <person name="Kuo A."/>
            <person name="Drula E."/>
            <person name="Kohler A."/>
            <person name="Sanchez-Garcia M."/>
            <person name="Morin E."/>
            <person name="Andreopoulos B."/>
            <person name="Barry K.W."/>
            <person name="Bonito G."/>
            <person name="Buee M."/>
            <person name="Carver A."/>
            <person name="Chen C."/>
            <person name="Cichocki N."/>
            <person name="Clum A."/>
            <person name="Culley D."/>
            <person name="Crous P.W."/>
            <person name="Fauchery L."/>
            <person name="Girlanda M."/>
            <person name="Hayes R.D."/>
            <person name="Keri Z."/>
            <person name="LaButti K."/>
            <person name="Lipzen A."/>
            <person name="Lombard V."/>
            <person name="Magnuson J."/>
            <person name="Maillard F."/>
            <person name="Murat C."/>
            <person name="Nolan M."/>
            <person name="Ohm R.A."/>
            <person name="Pangilinan J."/>
            <person name="Pereira M.F."/>
            <person name="Perotto S."/>
            <person name="Peter M."/>
            <person name="Pfister S."/>
            <person name="Riley R."/>
            <person name="Sitrit Y."/>
            <person name="Stielow J.B."/>
            <person name="Szollosi G."/>
            <person name="Zifcakova L."/>
            <person name="Stursova M."/>
            <person name="Spatafora J.W."/>
            <person name="Tedersoo L."/>
            <person name="Vaario L.M."/>
            <person name="Yamada A."/>
            <person name="Yan M."/>
            <person name="Wang P."/>
            <person name="Xu J."/>
            <person name="Bruns T."/>
            <person name="Baldrian P."/>
            <person name="Vilgalys R."/>
            <person name="Dunand C."/>
            <person name="Henrissat B."/>
            <person name="Grigoriev I.V."/>
            <person name="Hibbett D."/>
            <person name="Nagy L.G."/>
            <person name="Martin F.M."/>
        </authorList>
    </citation>
    <scope>NUCLEOTIDE SEQUENCE</scope>
    <source>
        <strain evidence="1">UP504</strain>
    </source>
</reference>
<name>A0A9P6B1L2_9AGAM</name>
<feature type="non-terminal residue" evidence="1">
    <location>
        <position position="75"/>
    </location>
</feature>
<protein>
    <submittedName>
        <fullName evidence="1">Uncharacterized protein</fullName>
    </submittedName>
</protein>
<feature type="non-terminal residue" evidence="1">
    <location>
        <position position="1"/>
    </location>
</feature>
<dbReference type="EMBL" id="MU128944">
    <property type="protein sequence ID" value="KAF9515981.1"/>
    <property type="molecule type" value="Genomic_DNA"/>
</dbReference>
<evidence type="ECO:0000313" key="2">
    <source>
        <dbReference type="Proteomes" id="UP000886523"/>
    </source>
</evidence>
<sequence>DIEIQAGRYSECFGSQLLPGMVCPPIFIVPKPHSSKKYCLVNDHSAGAHSPNSFILVEEGHMCPGGLLDFGHCLR</sequence>
<evidence type="ECO:0000313" key="1">
    <source>
        <dbReference type="EMBL" id="KAF9515981.1"/>
    </source>
</evidence>
<proteinExistence type="predicted"/>
<gene>
    <name evidence="1" type="ORF">BS47DRAFT_1258479</name>
</gene>
<dbReference type="OrthoDB" id="3254233at2759"/>
<dbReference type="Proteomes" id="UP000886523">
    <property type="component" value="Unassembled WGS sequence"/>
</dbReference>